<dbReference type="CDD" id="cd17584">
    <property type="entry name" value="REC_typeB_ARR-like"/>
    <property type="match status" value="1"/>
</dbReference>
<evidence type="ECO:0000256" key="5">
    <source>
        <dbReference type="ARBA" id="ARBA00023125"/>
    </source>
</evidence>
<dbReference type="FunFam" id="1.10.10.60:FF:000007">
    <property type="entry name" value="Two-component response regulator"/>
    <property type="match status" value="1"/>
</dbReference>
<dbReference type="SMART" id="SM00448">
    <property type="entry name" value="REC"/>
    <property type="match status" value="1"/>
</dbReference>
<feature type="domain" description="HTH myb-type" evidence="12">
    <location>
        <begin position="212"/>
        <end position="271"/>
    </location>
</feature>
<keyword evidence="2 9" id="KW-0597">Phosphoprotein</keyword>
<dbReference type="EMBL" id="QPKB01000008">
    <property type="protein sequence ID" value="RWR91113.1"/>
    <property type="molecule type" value="Genomic_DNA"/>
</dbReference>
<feature type="modified residue" description="4-aspartylphosphate" evidence="9">
    <location>
        <position position="76"/>
    </location>
</feature>
<dbReference type="PROSITE" id="PS50110">
    <property type="entry name" value="RESPONSE_REGULATORY"/>
    <property type="match status" value="1"/>
</dbReference>
<dbReference type="STRING" id="337451.A0A3S3MW85"/>
<evidence type="ECO:0000256" key="4">
    <source>
        <dbReference type="ARBA" id="ARBA00023015"/>
    </source>
</evidence>
<dbReference type="GO" id="GO:0000160">
    <property type="term" value="P:phosphorelay signal transduction system"/>
    <property type="evidence" value="ECO:0007669"/>
    <property type="project" value="UniProtKB-KW"/>
</dbReference>
<keyword evidence="14" id="KW-1185">Reference proteome</keyword>
<evidence type="ECO:0000256" key="2">
    <source>
        <dbReference type="ARBA" id="ARBA00022553"/>
    </source>
</evidence>
<protein>
    <submittedName>
        <fullName evidence="13">Two-component response regulator ORR24-like protein</fullName>
    </submittedName>
</protein>
<evidence type="ECO:0000256" key="3">
    <source>
        <dbReference type="ARBA" id="ARBA00023012"/>
    </source>
</evidence>
<keyword evidence="3" id="KW-0902">Two-component regulatory system</keyword>
<evidence type="ECO:0000256" key="1">
    <source>
        <dbReference type="ARBA" id="ARBA00004123"/>
    </source>
</evidence>
<feature type="domain" description="Response regulatory" evidence="11">
    <location>
        <begin position="25"/>
        <end position="140"/>
    </location>
</feature>
<evidence type="ECO:0000256" key="6">
    <source>
        <dbReference type="ARBA" id="ARBA00023159"/>
    </source>
</evidence>
<dbReference type="PANTHER" id="PTHR43874">
    <property type="entry name" value="TWO-COMPONENT RESPONSE REGULATOR"/>
    <property type="match status" value="1"/>
</dbReference>
<dbReference type="AlphaFoldDB" id="A0A3S3MW85"/>
<dbReference type="SUPFAM" id="SSF46689">
    <property type="entry name" value="Homeodomain-like"/>
    <property type="match status" value="1"/>
</dbReference>
<evidence type="ECO:0000256" key="7">
    <source>
        <dbReference type="ARBA" id="ARBA00023163"/>
    </source>
</evidence>
<evidence type="ECO:0000259" key="11">
    <source>
        <dbReference type="PROSITE" id="PS50110"/>
    </source>
</evidence>
<dbReference type="GO" id="GO:0003700">
    <property type="term" value="F:DNA-binding transcription factor activity"/>
    <property type="evidence" value="ECO:0007669"/>
    <property type="project" value="InterPro"/>
</dbReference>
<dbReference type="InterPro" id="IPR001789">
    <property type="entry name" value="Sig_transdc_resp-reg_receiver"/>
</dbReference>
<evidence type="ECO:0000256" key="10">
    <source>
        <dbReference type="SAM" id="MobiDB-lite"/>
    </source>
</evidence>
<keyword evidence="6" id="KW-0010">Activator</keyword>
<dbReference type="Gene3D" id="1.10.10.60">
    <property type="entry name" value="Homeodomain-like"/>
    <property type="match status" value="1"/>
</dbReference>
<organism evidence="13 14">
    <name type="scientific">Cinnamomum micranthum f. kanehirae</name>
    <dbReference type="NCBI Taxonomy" id="337451"/>
    <lineage>
        <taxon>Eukaryota</taxon>
        <taxon>Viridiplantae</taxon>
        <taxon>Streptophyta</taxon>
        <taxon>Embryophyta</taxon>
        <taxon>Tracheophyta</taxon>
        <taxon>Spermatophyta</taxon>
        <taxon>Magnoliopsida</taxon>
        <taxon>Magnoliidae</taxon>
        <taxon>Laurales</taxon>
        <taxon>Lauraceae</taxon>
        <taxon>Cinnamomum</taxon>
    </lineage>
</organism>
<dbReference type="InterPro" id="IPR001005">
    <property type="entry name" value="SANT/Myb"/>
</dbReference>
<dbReference type="InterPro" id="IPR017053">
    <property type="entry name" value="Response_reg_B-typ_pln"/>
</dbReference>
<dbReference type="PIRSF" id="PIRSF036392">
    <property type="entry name" value="RR_ARR_type-B"/>
    <property type="match status" value="1"/>
</dbReference>
<dbReference type="SUPFAM" id="SSF52172">
    <property type="entry name" value="CheY-like"/>
    <property type="match status" value="1"/>
</dbReference>
<feature type="compositionally biased region" description="Acidic residues" evidence="10">
    <location>
        <begin position="192"/>
        <end position="202"/>
    </location>
</feature>
<evidence type="ECO:0000313" key="14">
    <source>
        <dbReference type="Proteomes" id="UP000283530"/>
    </source>
</evidence>
<dbReference type="Pfam" id="PF00072">
    <property type="entry name" value="Response_reg"/>
    <property type="match status" value="1"/>
</dbReference>
<dbReference type="NCBIfam" id="TIGR01557">
    <property type="entry name" value="myb_SHAQKYF"/>
    <property type="match status" value="1"/>
</dbReference>
<dbReference type="InterPro" id="IPR045279">
    <property type="entry name" value="ARR-like"/>
</dbReference>
<dbReference type="InterPro" id="IPR017930">
    <property type="entry name" value="Myb_dom"/>
</dbReference>
<comment type="subcellular location">
    <subcellularLocation>
        <location evidence="1">Nucleus</location>
    </subcellularLocation>
</comment>
<keyword evidence="7" id="KW-0804">Transcription</keyword>
<keyword evidence="5" id="KW-0238">DNA-binding</keyword>
<dbReference type="Pfam" id="PF00249">
    <property type="entry name" value="Myb_DNA-binding"/>
    <property type="match status" value="1"/>
</dbReference>
<evidence type="ECO:0000256" key="9">
    <source>
        <dbReference type="PROSITE-ProRule" id="PRU00169"/>
    </source>
</evidence>
<name>A0A3S3MW85_9MAGN</name>
<reference evidence="13 14" key="1">
    <citation type="journal article" date="2019" name="Nat. Plants">
        <title>Stout camphor tree genome fills gaps in understanding of flowering plant genome evolution.</title>
        <authorList>
            <person name="Chaw S.M."/>
            <person name="Liu Y.C."/>
            <person name="Wu Y.W."/>
            <person name="Wang H.Y."/>
            <person name="Lin C.I."/>
            <person name="Wu C.S."/>
            <person name="Ke H.M."/>
            <person name="Chang L.Y."/>
            <person name="Hsu C.Y."/>
            <person name="Yang H.T."/>
            <person name="Sudianto E."/>
            <person name="Hsu M.H."/>
            <person name="Wu K.P."/>
            <person name="Wang L.N."/>
            <person name="Leebens-Mack J.H."/>
            <person name="Tsai I.J."/>
        </authorList>
    </citation>
    <scope>NUCLEOTIDE SEQUENCE [LARGE SCALE GENOMIC DNA]</scope>
    <source>
        <strain evidence="14">cv. Chaw 1501</strain>
        <tissue evidence="13">Young leaves</tissue>
    </source>
</reference>
<sequence>MTVEDMRVSVGEEDASNDRFPVGMRVLAVDDDPTCLKLLENLLRRCDYHVTATNQAVTALRMLRENKDKYDLVISDVHMPDMDGFKLLELVGLEMDLPVIMLSANSDTSAVMKGITHGACDYLLKPVRIEELKNIWQHVIRRRKIDSKYHNNSGRGHNVEKLDDGTGEGGEAHSTTPGDLSGKPSRKRKDQNDDDDDDECEENGQCNEDPSSQKKPRVVWSVDLHRKFVSAVNQLGLDKAVPKRILDLMNVEKLTRENVASHLQKYRLYLKRISNVASQQANFAAALGGRDLSYLQMGTLDGIGDFHALSGSGQLPKTALSSFQGGGPLGRLNSPSGLALRGLSTSGMLQLGRAQNAANSISDLGKLQRGSLNGTQHVNLLQGMPHSLELDQLQQNGPVSHRGELSSPLNNSTVFSVTQQLTGVAGFPDTGVVNGNNSASFLNVPNNPLLLHGQQQSMLSGGLGNQTSVRMAPMNPEPFDMSVGVSSNLPDLRRCNDTWQNAVPSSGYTANPLSMGSSFNRDNSSSGDLRDNISSIASSHIDMNSLNVSPSSVVPAPLHDSMSRRDPHSQVSTFGVNIQSGSCEIDQNSKLSTFGSMNNAVGQNMGYASKHKLEEHKQGYVHNSNLILDSDLSSMLSNNGVMSTLSQNSGQTNPFCYKKTDMTAMDQMVSSAAYQMQNEIDKSTDGSVKLNEEYHLEHAKLQGGFNSNYCGSFDDLMSAIIKRERDEVALPDGDIGCDVYSLSTCL</sequence>
<dbReference type="Gene3D" id="3.40.50.2300">
    <property type="match status" value="1"/>
</dbReference>
<keyword evidence="8" id="KW-0539">Nucleus</keyword>
<keyword evidence="4" id="KW-0805">Transcription regulation</keyword>
<dbReference type="GO" id="GO:0009736">
    <property type="term" value="P:cytokinin-activated signaling pathway"/>
    <property type="evidence" value="ECO:0007669"/>
    <property type="project" value="InterPro"/>
</dbReference>
<dbReference type="InterPro" id="IPR006447">
    <property type="entry name" value="Myb_dom_plants"/>
</dbReference>
<dbReference type="OrthoDB" id="60033at2759"/>
<comment type="caution">
    <text evidence="13">The sequence shown here is derived from an EMBL/GenBank/DDBJ whole genome shotgun (WGS) entry which is preliminary data.</text>
</comment>
<dbReference type="PANTHER" id="PTHR43874:SF7">
    <property type="entry name" value="TWO-COMPONENT RESPONSE REGULATOR ARR10"/>
    <property type="match status" value="1"/>
</dbReference>
<accession>A0A3S3MW85</accession>
<feature type="region of interest" description="Disordered" evidence="10">
    <location>
        <begin position="148"/>
        <end position="217"/>
    </location>
</feature>
<evidence type="ECO:0000259" key="12">
    <source>
        <dbReference type="PROSITE" id="PS51294"/>
    </source>
</evidence>
<dbReference type="InterPro" id="IPR009057">
    <property type="entry name" value="Homeodomain-like_sf"/>
</dbReference>
<evidence type="ECO:0000313" key="13">
    <source>
        <dbReference type="EMBL" id="RWR91113.1"/>
    </source>
</evidence>
<dbReference type="InterPro" id="IPR011006">
    <property type="entry name" value="CheY-like_superfamily"/>
</dbReference>
<evidence type="ECO:0000256" key="8">
    <source>
        <dbReference type="ARBA" id="ARBA00023242"/>
    </source>
</evidence>
<dbReference type="GO" id="GO:0005634">
    <property type="term" value="C:nucleus"/>
    <property type="evidence" value="ECO:0007669"/>
    <property type="project" value="UniProtKB-SubCell"/>
</dbReference>
<dbReference type="PROSITE" id="PS51294">
    <property type="entry name" value="HTH_MYB"/>
    <property type="match status" value="1"/>
</dbReference>
<proteinExistence type="predicted"/>
<dbReference type="GO" id="GO:0003677">
    <property type="term" value="F:DNA binding"/>
    <property type="evidence" value="ECO:0007669"/>
    <property type="project" value="UniProtKB-KW"/>
</dbReference>
<gene>
    <name evidence="13" type="ORF">CKAN_02025400</name>
</gene>
<dbReference type="Proteomes" id="UP000283530">
    <property type="component" value="Unassembled WGS sequence"/>
</dbReference>